<feature type="compositionally biased region" description="Basic and acidic residues" evidence="2">
    <location>
        <begin position="168"/>
        <end position="180"/>
    </location>
</feature>
<accession>A0A8H7EL90</accession>
<feature type="compositionally biased region" description="Basic and acidic residues" evidence="2">
    <location>
        <begin position="146"/>
        <end position="159"/>
    </location>
</feature>
<feature type="coiled-coil region" evidence="1">
    <location>
        <begin position="5"/>
        <end position="53"/>
    </location>
</feature>
<feature type="region of interest" description="Disordered" evidence="2">
    <location>
        <begin position="121"/>
        <end position="185"/>
    </location>
</feature>
<dbReference type="Proteomes" id="UP000605846">
    <property type="component" value="Unassembled WGS sequence"/>
</dbReference>
<keyword evidence="4" id="KW-1185">Reference proteome</keyword>
<reference evidence="3" key="1">
    <citation type="submission" date="2020-01" db="EMBL/GenBank/DDBJ databases">
        <title>Genome Sequencing of Three Apophysomyces-Like Fungal Strains Confirms a Novel Fungal Genus in the Mucoromycota with divergent Burkholderia-like Endosymbiotic Bacteria.</title>
        <authorList>
            <person name="Stajich J.E."/>
            <person name="Macias A.M."/>
            <person name="Carter-House D."/>
            <person name="Lovett B."/>
            <person name="Kasson L.R."/>
            <person name="Berry K."/>
            <person name="Grigoriev I."/>
            <person name="Chang Y."/>
            <person name="Spatafora J."/>
            <person name="Kasson M.T."/>
        </authorList>
    </citation>
    <scope>NUCLEOTIDE SEQUENCE</scope>
    <source>
        <strain evidence="3">NRRL A-21654</strain>
    </source>
</reference>
<proteinExistence type="predicted"/>
<protein>
    <submittedName>
        <fullName evidence="3">Uncharacterized protein</fullName>
    </submittedName>
</protein>
<evidence type="ECO:0000313" key="4">
    <source>
        <dbReference type="Proteomes" id="UP000605846"/>
    </source>
</evidence>
<evidence type="ECO:0000256" key="2">
    <source>
        <dbReference type="SAM" id="MobiDB-lite"/>
    </source>
</evidence>
<evidence type="ECO:0000313" key="3">
    <source>
        <dbReference type="EMBL" id="KAF7722416.1"/>
    </source>
</evidence>
<comment type="caution">
    <text evidence="3">The sequence shown here is derived from an EMBL/GenBank/DDBJ whole genome shotgun (WGS) entry which is preliminary data.</text>
</comment>
<name>A0A8H7EL90_9FUNG</name>
<evidence type="ECO:0000256" key="1">
    <source>
        <dbReference type="SAM" id="Coils"/>
    </source>
</evidence>
<dbReference type="AlphaFoldDB" id="A0A8H7EL90"/>
<sequence>MQGQLEEYEARIAEFETREKNWLLEKENLQTKLDELEVQLHALHSQQESVEKLQEHNKKCVTQLRAEIRRSKILEAKRLEEKSWNKIRSKASEKDRNLLRSYLRKLRDHILRKENLVYAGSPYKEPQDESHITAPDAKGKSAVVLPDHEQKETSGEERAVLSAKRRKENFSLEEENHPQNDDTATYARSDDVIHWLIFDMKQEVGEPCDASREYHSATRAIPDSGPAMAESCGMGKRKRRRITRRTNSQNMLAAASGASFMRKKLSKDDTTALADMTQQLKVVLDRLRKLVNQRSTIIDPWAVDVPQAYETLMSKLPRGFVQDDGHRDPLDVTNDHWSALLQFLPWMDPESQAHVLAVAQYAMRQVSESKQQSASRMKSSLSCLNLHDHVNDATHKRADGWLPPSFETYTMPKSQYADQFLPPPPSASVSTPIVQEKPTFRRWFKGNKVVPLQPSSSSSSSTIAKSKMKFWVK</sequence>
<dbReference type="EMBL" id="JABAYA010000196">
    <property type="protein sequence ID" value="KAF7722416.1"/>
    <property type="molecule type" value="Genomic_DNA"/>
</dbReference>
<organism evidence="3 4">
    <name type="scientific">Apophysomyces ossiformis</name>
    <dbReference type="NCBI Taxonomy" id="679940"/>
    <lineage>
        <taxon>Eukaryota</taxon>
        <taxon>Fungi</taxon>
        <taxon>Fungi incertae sedis</taxon>
        <taxon>Mucoromycota</taxon>
        <taxon>Mucoromycotina</taxon>
        <taxon>Mucoromycetes</taxon>
        <taxon>Mucorales</taxon>
        <taxon>Mucorineae</taxon>
        <taxon>Mucoraceae</taxon>
        <taxon>Apophysomyces</taxon>
    </lineage>
</organism>
<dbReference type="OrthoDB" id="2277888at2759"/>
<gene>
    <name evidence="3" type="ORF">EC973_003155</name>
</gene>
<feature type="region of interest" description="Disordered" evidence="2">
    <location>
        <begin position="220"/>
        <end position="240"/>
    </location>
</feature>
<keyword evidence="1" id="KW-0175">Coiled coil</keyword>